<dbReference type="Proteomes" id="UP000034954">
    <property type="component" value="Unassembled WGS sequence"/>
</dbReference>
<dbReference type="AlphaFoldDB" id="A0A0M2UZP7"/>
<protein>
    <recommendedName>
        <fullName evidence="3">PemK-like protein</fullName>
    </recommendedName>
</protein>
<accession>A0A0M2UZP7</accession>
<sequence length="68" mass="7682">MITKGQIVLFKFPQTDQKEGKLRPALILRELPGKLAFGDLLNVERRGSSLYNRNFEIPVQQASREAGP</sequence>
<evidence type="ECO:0000313" key="2">
    <source>
        <dbReference type="Proteomes" id="UP000034954"/>
    </source>
</evidence>
<reference evidence="1 2" key="1">
    <citation type="journal article" date="2013" name="BMC Microbiol.">
        <title>Identification of the type II cytochrome c maturation pathway in anammox bacteria by comparative genomics.</title>
        <authorList>
            <person name="Ferousi C."/>
            <person name="Speth D.R."/>
            <person name="Reimann J."/>
            <person name="Op den Camp H.J."/>
            <person name="Allen J.W."/>
            <person name="Keltjens J.T."/>
            <person name="Jetten M.S."/>
        </authorList>
    </citation>
    <scope>NUCLEOTIDE SEQUENCE [LARGE SCALE GENOMIC DNA]</scope>
    <source>
        <strain evidence="1">RU1</strain>
    </source>
</reference>
<comment type="caution">
    <text evidence="1">The sequence shown here is derived from an EMBL/GenBank/DDBJ whole genome shotgun (WGS) entry which is preliminary data.</text>
</comment>
<evidence type="ECO:0000313" key="1">
    <source>
        <dbReference type="EMBL" id="KKO19969.1"/>
    </source>
</evidence>
<gene>
    <name evidence="1" type="ORF">BROFUL_01317</name>
</gene>
<dbReference type="EMBL" id="LAQJ01000138">
    <property type="protein sequence ID" value="KKO19969.1"/>
    <property type="molecule type" value="Genomic_DNA"/>
</dbReference>
<organism evidence="1 2">
    <name type="scientific">Candidatus Brocadia fulgida</name>
    <dbReference type="NCBI Taxonomy" id="380242"/>
    <lineage>
        <taxon>Bacteria</taxon>
        <taxon>Pseudomonadati</taxon>
        <taxon>Planctomycetota</taxon>
        <taxon>Candidatus Brocadiia</taxon>
        <taxon>Candidatus Brocadiales</taxon>
        <taxon>Candidatus Brocadiaceae</taxon>
        <taxon>Candidatus Brocadia</taxon>
    </lineage>
</organism>
<name>A0A0M2UZP7_9BACT</name>
<proteinExistence type="predicted"/>
<keyword evidence="2" id="KW-1185">Reference proteome</keyword>
<evidence type="ECO:0008006" key="3">
    <source>
        <dbReference type="Google" id="ProtNLM"/>
    </source>
</evidence>